<dbReference type="InterPro" id="IPR023393">
    <property type="entry name" value="START-like_dom_sf"/>
</dbReference>
<keyword evidence="1" id="KW-0732">Signal</keyword>
<evidence type="ECO:0000313" key="2">
    <source>
        <dbReference type="EMBL" id="MBM3274891.1"/>
    </source>
</evidence>
<organism evidence="2 3">
    <name type="scientific">Candidatus Tanganyikabacteria bacterium</name>
    <dbReference type="NCBI Taxonomy" id="2961651"/>
    <lineage>
        <taxon>Bacteria</taxon>
        <taxon>Bacillati</taxon>
        <taxon>Candidatus Sericytochromatia</taxon>
        <taxon>Candidatus Tanganyikabacteria</taxon>
    </lineage>
</organism>
<accession>A0A937X784</accession>
<reference evidence="2 3" key="1">
    <citation type="submission" date="2019-03" db="EMBL/GenBank/DDBJ databases">
        <title>Lake Tanganyika Metagenome-Assembled Genomes (MAGs).</title>
        <authorList>
            <person name="Tran P."/>
        </authorList>
    </citation>
    <scope>NUCLEOTIDE SEQUENCE [LARGE SCALE GENOMIC DNA]</scope>
    <source>
        <strain evidence="2">K_DeepCast_65m_m2_236</strain>
    </source>
</reference>
<dbReference type="AlphaFoldDB" id="A0A937X784"/>
<gene>
    <name evidence="2" type="ORF">FJZ00_07045</name>
</gene>
<dbReference type="Pfam" id="PF10604">
    <property type="entry name" value="Polyketide_cyc2"/>
    <property type="match status" value="1"/>
</dbReference>
<dbReference type="SUPFAM" id="SSF55961">
    <property type="entry name" value="Bet v1-like"/>
    <property type="match status" value="1"/>
</dbReference>
<proteinExistence type="predicted"/>
<name>A0A937X784_9BACT</name>
<comment type="caution">
    <text evidence="2">The sequence shown here is derived from an EMBL/GenBank/DDBJ whole genome shotgun (WGS) entry which is preliminary data.</text>
</comment>
<protein>
    <submittedName>
        <fullName evidence="2">SRPBCC family protein</fullName>
    </submittedName>
</protein>
<feature type="chain" id="PRO_5037736442" evidence="1">
    <location>
        <begin position="23"/>
        <end position="214"/>
    </location>
</feature>
<feature type="signal peptide" evidence="1">
    <location>
        <begin position="1"/>
        <end position="22"/>
    </location>
</feature>
<dbReference type="InterPro" id="IPR019587">
    <property type="entry name" value="Polyketide_cyclase/dehydratase"/>
</dbReference>
<dbReference type="CDD" id="cd07812">
    <property type="entry name" value="SRPBCC"/>
    <property type="match status" value="1"/>
</dbReference>
<dbReference type="EMBL" id="VGJX01000366">
    <property type="protein sequence ID" value="MBM3274891.1"/>
    <property type="molecule type" value="Genomic_DNA"/>
</dbReference>
<sequence length="214" mass="23727">MNRLLPALLAALPLLAVGPAAAKAKTQLTSFELKKVNSGKIVTAVEETTQAVKTVTSVGVVNRPARDVFLLMADFKNYARIYNSIEKADVEPGGSSVVIAHYLVRAPWPLEPRTVTTRTWLAPDRHEFRWERVKGTLKEYEGGLVAVPASGGKCIVYYSAKVDLGYDWLPSWFVTWGQTYVLPSIIHAIRDTLTKREGPYWANGVERPAFSIEP</sequence>
<evidence type="ECO:0000256" key="1">
    <source>
        <dbReference type="SAM" id="SignalP"/>
    </source>
</evidence>
<dbReference type="Gene3D" id="3.30.530.20">
    <property type="match status" value="1"/>
</dbReference>
<evidence type="ECO:0000313" key="3">
    <source>
        <dbReference type="Proteomes" id="UP000703893"/>
    </source>
</evidence>
<dbReference type="Proteomes" id="UP000703893">
    <property type="component" value="Unassembled WGS sequence"/>
</dbReference>